<dbReference type="InterPro" id="IPR000182">
    <property type="entry name" value="GNAT_dom"/>
</dbReference>
<dbReference type="Proteomes" id="UP001596012">
    <property type="component" value="Unassembled WGS sequence"/>
</dbReference>
<keyword evidence="5" id="KW-1185">Reference proteome</keyword>
<keyword evidence="2 4" id="KW-0012">Acyltransferase</keyword>
<gene>
    <name evidence="4" type="ORF">ACFPH6_12325</name>
</gene>
<dbReference type="CDD" id="cd04301">
    <property type="entry name" value="NAT_SF"/>
    <property type="match status" value="1"/>
</dbReference>
<keyword evidence="1 4" id="KW-0808">Transferase</keyword>
<protein>
    <submittedName>
        <fullName evidence="4">GNAT family N-acetyltransferase</fullName>
        <ecNumber evidence="4">2.3.-.-</ecNumber>
    </submittedName>
</protein>
<dbReference type="EC" id="2.3.-.-" evidence="4"/>
<dbReference type="SUPFAM" id="SSF55729">
    <property type="entry name" value="Acyl-CoA N-acyltransferases (Nat)"/>
    <property type="match status" value="1"/>
</dbReference>
<evidence type="ECO:0000256" key="1">
    <source>
        <dbReference type="ARBA" id="ARBA00022679"/>
    </source>
</evidence>
<sequence>MDIRRITQAEAVKAAGHLFDDSPRQGATERFLADERHHLLIAYVDNVPAGMVTGVEMTHPDKGTEMFLYELGVDESFRGHGVGRTLVSALADLARERGCYGVWTITGEDNAAALATYSRAGGIPEEDQVVLVWAFDQT</sequence>
<evidence type="ECO:0000259" key="3">
    <source>
        <dbReference type="PROSITE" id="PS51186"/>
    </source>
</evidence>
<dbReference type="RefSeq" id="WP_386341196.1">
    <property type="nucleotide sequence ID" value="NZ_JBHSFG010000020.1"/>
</dbReference>
<reference evidence="5" key="1">
    <citation type="journal article" date="2019" name="Int. J. Syst. Evol. Microbiol.">
        <title>The Global Catalogue of Microorganisms (GCM) 10K type strain sequencing project: providing services to taxonomists for standard genome sequencing and annotation.</title>
        <authorList>
            <consortium name="The Broad Institute Genomics Platform"/>
            <consortium name="The Broad Institute Genome Sequencing Center for Infectious Disease"/>
            <person name="Wu L."/>
            <person name="Ma J."/>
        </authorList>
    </citation>
    <scope>NUCLEOTIDE SEQUENCE [LARGE SCALE GENOMIC DNA]</scope>
    <source>
        <strain evidence="5">DT43</strain>
    </source>
</reference>
<evidence type="ECO:0000313" key="5">
    <source>
        <dbReference type="Proteomes" id="UP001596012"/>
    </source>
</evidence>
<dbReference type="PANTHER" id="PTHR43877">
    <property type="entry name" value="AMINOALKYLPHOSPHONATE N-ACETYLTRANSFERASE-RELATED-RELATED"/>
    <property type="match status" value="1"/>
</dbReference>
<dbReference type="Gene3D" id="3.40.630.30">
    <property type="match status" value="1"/>
</dbReference>
<dbReference type="GO" id="GO:0016746">
    <property type="term" value="F:acyltransferase activity"/>
    <property type="evidence" value="ECO:0007669"/>
    <property type="project" value="UniProtKB-KW"/>
</dbReference>
<dbReference type="EMBL" id="JBHSFG010000020">
    <property type="protein sequence ID" value="MFC4465311.1"/>
    <property type="molecule type" value="Genomic_DNA"/>
</dbReference>
<comment type="caution">
    <text evidence="4">The sequence shown here is derived from an EMBL/GenBank/DDBJ whole genome shotgun (WGS) entry which is preliminary data.</text>
</comment>
<dbReference type="InterPro" id="IPR050832">
    <property type="entry name" value="Bact_Acetyltransf"/>
</dbReference>
<feature type="domain" description="N-acetyltransferase" evidence="3">
    <location>
        <begin position="1"/>
        <end position="138"/>
    </location>
</feature>
<dbReference type="PROSITE" id="PS51186">
    <property type="entry name" value="GNAT"/>
    <property type="match status" value="1"/>
</dbReference>
<evidence type="ECO:0000256" key="2">
    <source>
        <dbReference type="ARBA" id="ARBA00023315"/>
    </source>
</evidence>
<proteinExistence type="predicted"/>
<accession>A0ABV8YM47</accession>
<name>A0ABV8YM47_9ACTN</name>
<dbReference type="Pfam" id="PF00583">
    <property type="entry name" value="Acetyltransf_1"/>
    <property type="match status" value="1"/>
</dbReference>
<dbReference type="InterPro" id="IPR016181">
    <property type="entry name" value="Acyl_CoA_acyltransferase"/>
</dbReference>
<organism evidence="4 5">
    <name type="scientific">Streptomyces xiangluensis</name>
    <dbReference type="NCBI Taxonomy" id="2665720"/>
    <lineage>
        <taxon>Bacteria</taxon>
        <taxon>Bacillati</taxon>
        <taxon>Actinomycetota</taxon>
        <taxon>Actinomycetes</taxon>
        <taxon>Kitasatosporales</taxon>
        <taxon>Streptomycetaceae</taxon>
        <taxon>Streptomyces</taxon>
    </lineage>
</organism>
<evidence type="ECO:0000313" key="4">
    <source>
        <dbReference type="EMBL" id="MFC4465311.1"/>
    </source>
</evidence>